<evidence type="ECO:0000256" key="3">
    <source>
        <dbReference type="ARBA" id="ARBA00019623"/>
    </source>
</evidence>
<keyword evidence="8" id="KW-0963">Cytoplasm</keyword>
<feature type="domain" description="Glycosyl hydrolase family 32 N-terminal" evidence="9">
    <location>
        <begin position="38"/>
        <end position="339"/>
    </location>
</feature>
<evidence type="ECO:0000256" key="4">
    <source>
        <dbReference type="ARBA" id="ARBA00022801"/>
    </source>
</evidence>
<keyword evidence="8" id="KW-0119">Carbohydrate metabolism</keyword>
<evidence type="ECO:0000259" key="10">
    <source>
        <dbReference type="Pfam" id="PF08244"/>
    </source>
</evidence>
<evidence type="ECO:0000256" key="1">
    <source>
        <dbReference type="ARBA" id="ARBA00004914"/>
    </source>
</evidence>
<organism evidence="11 12">
    <name type="scientific">Evansella tamaricis</name>
    <dbReference type="NCBI Taxonomy" id="2069301"/>
    <lineage>
        <taxon>Bacteria</taxon>
        <taxon>Bacillati</taxon>
        <taxon>Bacillota</taxon>
        <taxon>Bacilli</taxon>
        <taxon>Bacillales</taxon>
        <taxon>Bacillaceae</taxon>
        <taxon>Evansella</taxon>
    </lineage>
</organism>
<dbReference type="InterPro" id="IPR001362">
    <property type="entry name" value="Glyco_hydro_32"/>
</dbReference>
<dbReference type="InterPro" id="IPR051214">
    <property type="entry name" value="GH32_Enzymes"/>
</dbReference>
<dbReference type="EMBL" id="JAHQCS010000035">
    <property type="protein sequence ID" value="MBU9710523.1"/>
    <property type="molecule type" value="Genomic_DNA"/>
</dbReference>
<comment type="caution">
    <text evidence="11">The sequence shown here is derived from an EMBL/GenBank/DDBJ whole genome shotgun (WGS) entry which is preliminary data.</text>
</comment>
<sequence>MDHDKMVVKHNEMVDKANKVIQEKSSEVLKSEYRLHYHMMAPAGWMNDPNGLIQYKGEYHMFYQHYPFGPHWGPMHWGHAKSKDLVHWEHLPVALAPSEPYDYGDVKGHGCFSGSAVVDGEKLVLIYTGHVDKRHPIEVQCIAESTDGLTFKKYQHNPVIAAGDIPKEASKDFRDPKVWIYDGKWYMVVGTSKNGKGKIVLYNSEDLKHWEYKGVAAESDGSQGDMWECPDLFPISDQHVLIVSPMNMSGKKFSNPIYMIGYMNYKHGLFTRGASGILDYGPDFYAPQTFIDDNGRRIMFGWMDNWTSKIWPSEAHGWAGAMTVPRELVLEGNVLKQKPVDELKALRGDHVKLEPFIFSKEYDLDGIDGEKGEKIGLVDCNSELVVEVDLDKTEASVFGLHLRVSEDGKERTEVLVDLLQQEIRVDRNNAGVGPKGVSKAPLTVMENRNMVKLHLLMDTTSLELFINDGETVITNRIYTNHKSAEFRLVSEGGKVSVNRFDWWKLKCVFV</sequence>
<dbReference type="RefSeq" id="WP_217064415.1">
    <property type="nucleotide sequence ID" value="NZ_JAHQCS010000035.1"/>
</dbReference>
<keyword evidence="4 7" id="KW-0378">Hydrolase</keyword>
<comment type="function">
    <text evidence="8">Enables the bacterium to metabolize sucrose as a sole carbon source.</text>
</comment>
<evidence type="ECO:0000256" key="5">
    <source>
        <dbReference type="ARBA" id="ARBA00023295"/>
    </source>
</evidence>
<name>A0ABS6JAI6_9BACI</name>
<dbReference type="PANTHER" id="PTHR43101:SF1">
    <property type="entry name" value="BETA-FRUCTOSIDASE"/>
    <property type="match status" value="1"/>
</dbReference>
<reference evidence="11 12" key="1">
    <citation type="submission" date="2021-06" db="EMBL/GenBank/DDBJ databases">
        <title>Bacillus sp. RD4P76, an endophyte from a halophyte.</title>
        <authorList>
            <person name="Sun J.-Q."/>
        </authorList>
    </citation>
    <scope>NUCLEOTIDE SEQUENCE [LARGE SCALE GENOMIC DNA]</scope>
    <source>
        <strain evidence="11 12">CGMCC 1.15917</strain>
    </source>
</reference>
<evidence type="ECO:0000256" key="6">
    <source>
        <dbReference type="ARBA" id="ARBA00033367"/>
    </source>
</evidence>
<evidence type="ECO:0000313" key="11">
    <source>
        <dbReference type="EMBL" id="MBU9710523.1"/>
    </source>
</evidence>
<evidence type="ECO:0000256" key="8">
    <source>
        <dbReference type="RuleBase" id="RU365015"/>
    </source>
</evidence>
<comment type="catalytic activity">
    <reaction evidence="7">
        <text>Hydrolysis of terminal non-reducing beta-D-fructofuranoside residues in beta-D-fructofuranosides.</text>
        <dbReference type="EC" id="3.2.1.26"/>
    </reaction>
</comment>
<dbReference type="Proteomes" id="UP000784880">
    <property type="component" value="Unassembled WGS sequence"/>
</dbReference>
<comment type="subcellular location">
    <subcellularLocation>
        <location evidence="8">Cytoplasm</location>
    </subcellularLocation>
</comment>
<dbReference type="SMART" id="SM00640">
    <property type="entry name" value="Glyco_32"/>
    <property type="match status" value="1"/>
</dbReference>
<dbReference type="PANTHER" id="PTHR43101">
    <property type="entry name" value="BETA-FRUCTOSIDASE"/>
    <property type="match status" value="1"/>
</dbReference>
<evidence type="ECO:0000256" key="7">
    <source>
        <dbReference type="RuleBase" id="RU362110"/>
    </source>
</evidence>
<feature type="domain" description="Glycosyl hydrolase family 32 C-terminal" evidence="10">
    <location>
        <begin position="381"/>
        <end position="503"/>
    </location>
</feature>
<gene>
    <name evidence="11" type="ORF">KS419_02050</name>
</gene>
<evidence type="ECO:0000256" key="2">
    <source>
        <dbReference type="ARBA" id="ARBA00012758"/>
    </source>
</evidence>
<dbReference type="Pfam" id="PF00251">
    <property type="entry name" value="Glyco_hydro_32N"/>
    <property type="match status" value="1"/>
</dbReference>
<comment type="pathway">
    <text evidence="1 8">Glycan biosynthesis; sucrose metabolism.</text>
</comment>
<dbReference type="CDD" id="cd08996">
    <property type="entry name" value="GH32_FFase"/>
    <property type="match status" value="1"/>
</dbReference>
<dbReference type="GO" id="GO:0016787">
    <property type="term" value="F:hydrolase activity"/>
    <property type="evidence" value="ECO:0007669"/>
    <property type="project" value="UniProtKB-KW"/>
</dbReference>
<evidence type="ECO:0000313" key="12">
    <source>
        <dbReference type="Proteomes" id="UP000784880"/>
    </source>
</evidence>
<dbReference type="Pfam" id="PF08244">
    <property type="entry name" value="Glyco_hydro_32C"/>
    <property type="match status" value="1"/>
</dbReference>
<protein>
    <recommendedName>
        <fullName evidence="3 7">Sucrose-6-phosphate hydrolase</fullName>
        <ecNumber evidence="2 7">3.2.1.26</ecNumber>
    </recommendedName>
    <alternativeName>
        <fullName evidence="6 8">Invertase</fullName>
    </alternativeName>
</protein>
<evidence type="ECO:0000259" key="9">
    <source>
        <dbReference type="Pfam" id="PF00251"/>
    </source>
</evidence>
<dbReference type="InterPro" id="IPR013189">
    <property type="entry name" value="Glyco_hydro_32_C"/>
</dbReference>
<accession>A0ABS6JAI6</accession>
<keyword evidence="12" id="KW-1185">Reference proteome</keyword>
<dbReference type="InterPro" id="IPR013148">
    <property type="entry name" value="Glyco_hydro_32_N"/>
</dbReference>
<dbReference type="EC" id="3.2.1.26" evidence="2 7"/>
<proteinExistence type="inferred from homology"/>
<keyword evidence="5 7" id="KW-0326">Glycosidase</keyword>
<dbReference type="InterPro" id="IPR006232">
    <property type="entry name" value="Suc6P_hydrolase"/>
</dbReference>
<comment type="similarity">
    <text evidence="7">Belongs to the glycosyl hydrolase 32 family.</text>
</comment>
<dbReference type="NCBIfam" id="TIGR01322">
    <property type="entry name" value="scrB_fam"/>
    <property type="match status" value="1"/>
</dbReference>